<feature type="compositionally biased region" description="Polar residues" evidence="9">
    <location>
        <begin position="1580"/>
        <end position="1593"/>
    </location>
</feature>
<dbReference type="OrthoDB" id="614750at2"/>
<feature type="signal peptide" evidence="10">
    <location>
        <begin position="1"/>
        <end position="19"/>
    </location>
</feature>
<organism evidence="13 14">
    <name type="scientific">Shewanella amazonensis (strain ATCC BAA-1098 / SB2B)</name>
    <dbReference type="NCBI Taxonomy" id="326297"/>
    <lineage>
        <taxon>Bacteria</taxon>
        <taxon>Pseudomonadati</taxon>
        <taxon>Pseudomonadota</taxon>
        <taxon>Gammaproteobacteria</taxon>
        <taxon>Alteromonadales</taxon>
        <taxon>Shewanellaceae</taxon>
        <taxon>Shewanella</taxon>
    </lineage>
</organism>
<dbReference type="Gene3D" id="3.50.30.30">
    <property type="match status" value="1"/>
</dbReference>
<dbReference type="RefSeq" id="WP_011758274.1">
    <property type="nucleotide sequence ID" value="NC_008700.1"/>
</dbReference>
<evidence type="ECO:0000256" key="5">
    <source>
        <dbReference type="ARBA" id="ARBA00023180"/>
    </source>
</evidence>
<dbReference type="HOGENOM" id="CLU_003205_0_0_6"/>
<comment type="similarity">
    <text evidence="7 8">Belongs to the peptidase S8 family.</text>
</comment>
<keyword evidence="3 7" id="KW-0378">Hydrolase</keyword>
<dbReference type="PROSITE" id="PS00137">
    <property type="entry name" value="SUBTILASE_HIS"/>
    <property type="match status" value="1"/>
</dbReference>
<dbReference type="InterPro" id="IPR000209">
    <property type="entry name" value="Peptidase_S8/S53_dom"/>
</dbReference>
<dbReference type="CDD" id="cd02120">
    <property type="entry name" value="PA_subtilisin_like"/>
    <property type="match status" value="1"/>
</dbReference>
<dbReference type="InterPro" id="IPR023828">
    <property type="entry name" value="Peptidase_S8_Ser-AS"/>
</dbReference>
<dbReference type="InterPro" id="IPR017311">
    <property type="entry name" value="Sama-2696"/>
</dbReference>
<protein>
    <submittedName>
        <fullName evidence="13">Serine protease, subtilase family</fullName>
    </submittedName>
</protein>
<keyword evidence="1 7" id="KW-0645">Protease</keyword>
<dbReference type="CDD" id="cd04852">
    <property type="entry name" value="Peptidases_S8_3"/>
    <property type="match status" value="1"/>
</dbReference>
<dbReference type="NCBIfam" id="TIGR01451">
    <property type="entry name" value="B_ant_repeat"/>
    <property type="match status" value="1"/>
</dbReference>
<dbReference type="PROSITE" id="PS51892">
    <property type="entry name" value="SUBTILASE"/>
    <property type="match status" value="1"/>
</dbReference>
<dbReference type="Proteomes" id="UP000009175">
    <property type="component" value="Chromosome"/>
</dbReference>
<gene>
    <name evidence="13" type="ordered locus">Sama_0151</name>
</gene>
<dbReference type="eggNOG" id="COG1404">
    <property type="taxonomic scope" value="Bacteria"/>
</dbReference>
<proteinExistence type="inferred from homology"/>
<evidence type="ECO:0000256" key="10">
    <source>
        <dbReference type="SAM" id="SignalP"/>
    </source>
</evidence>
<dbReference type="Pfam" id="PF02225">
    <property type="entry name" value="PA"/>
    <property type="match status" value="1"/>
</dbReference>
<evidence type="ECO:0000256" key="3">
    <source>
        <dbReference type="ARBA" id="ARBA00022801"/>
    </source>
</evidence>
<dbReference type="InterPro" id="IPR047589">
    <property type="entry name" value="DUF11_rpt"/>
</dbReference>
<feature type="compositionally biased region" description="Basic and acidic residues" evidence="9">
    <location>
        <begin position="1600"/>
        <end position="1609"/>
    </location>
</feature>
<feature type="active site" description="Charge relay system" evidence="6 7">
    <location>
        <position position="224"/>
    </location>
</feature>
<keyword evidence="14" id="KW-1185">Reference proteome</keyword>
<dbReference type="InterPro" id="IPR022398">
    <property type="entry name" value="Peptidase_S8_His-AS"/>
</dbReference>
<feature type="chain" id="PRO_5002636686" evidence="10">
    <location>
        <begin position="20"/>
        <end position="1638"/>
    </location>
</feature>
<evidence type="ECO:0000256" key="9">
    <source>
        <dbReference type="SAM" id="MobiDB-lite"/>
    </source>
</evidence>
<reference evidence="13 14" key="1">
    <citation type="submission" date="2006-12" db="EMBL/GenBank/DDBJ databases">
        <title>Complete sequence of Shewanella amazonensis SB2B.</title>
        <authorList>
            <consortium name="US DOE Joint Genome Institute"/>
            <person name="Copeland A."/>
            <person name="Lucas S."/>
            <person name="Lapidus A."/>
            <person name="Barry K."/>
            <person name="Detter J.C."/>
            <person name="Glavina del Rio T."/>
            <person name="Hammon N."/>
            <person name="Israni S."/>
            <person name="Dalin E."/>
            <person name="Tice H."/>
            <person name="Pitluck S."/>
            <person name="Munk A.C."/>
            <person name="Brettin T."/>
            <person name="Bruce D."/>
            <person name="Han C."/>
            <person name="Tapia R."/>
            <person name="Gilna P."/>
            <person name="Schmutz J."/>
            <person name="Larimer F."/>
            <person name="Land M."/>
            <person name="Hauser L."/>
            <person name="Kyrpides N."/>
            <person name="Mikhailova N."/>
            <person name="Fredrickson J."/>
            <person name="Richardson P."/>
        </authorList>
    </citation>
    <scope>NUCLEOTIDE SEQUENCE [LARGE SCALE GENOMIC DNA]</scope>
    <source>
        <strain evidence="14">ATCC BAA-1098 / SB2B</strain>
    </source>
</reference>
<dbReference type="InterPro" id="IPR045051">
    <property type="entry name" value="SBT"/>
</dbReference>
<dbReference type="PROSITE" id="PS00136">
    <property type="entry name" value="SUBTILASE_ASP"/>
    <property type="match status" value="1"/>
</dbReference>
<keyword evidence="5" id="KW-0325">Glycoprotein</keyword>
<keyword evidence="2 10" id="KW-0732">Signal</keyword>
<evidence type="ECO:0000256" key="6">
    <source>
        <dbReference type="PIRSR" id="PIRSR615500-1"/>
    </source>
</evidence>
<accession>A1S1V7</accession>
<dbReference type="InterPro" id="IPR015500">
    <property type="entry name" value="Peptidase_S8_subtilisin-rel"/>
</dbReference>
<evidence type="ECO:0000313" key="14">
    <source>
        <dbReference type="Proteomes" id="UP000009175"/>
    </source>
</evidence>
<evidence type="ECO:0000256" key="8">
    <source>
        <dbReference type="RuleBase" id="RU003355"/>
    </source>
</evidence>
<dbReference type="GO" id="GO:0006508">
    <property type="term" value="P:proteolysis"/>
    <property type="evidence" value="ECO:0007669"/>
    <property type="project" value="UniProtKB-KW"/>
</dbReference>
<dbReference type="InterPro" id="IPR036852">
    <property type="entry name" value="Peptidase_S8/S53_dom_sf"/>
</dbReference>
<dbReference type="PIRSF" id="PIRSF037895">
    <property type="entry name" value="Subtilisin_rel_Sama_2696"/>
    <property type="match status" value="1"/>
</dbReference>
<name>A1S1V7_SHEAM</name>
<dbReference type="GO" id="GO:0004252">
    <property type="term" value="F:serine-type endopeptidase activity"/>
    <property type="evidence" value="ECO:0007669"/>
    <property type="project" value="UniProtKB-UniRule"/>
</dbReference>
<dbReference type="STRING" id="326297.Sama_0151"/>
<dbReference type="InterPro" id="IPR023827">
    <property type="entry name" value="Peptidase_S8_Asp-AS"/>
</dbReference>
<evidence type="ECO:0000256" key="7">
    <source>
        <dbReference type="PROSITE-ProRule" id="PRU01240"/>
    </source>
</evidence>
<evidence type="ECO:0000256" key="1">
    <source>
        <dbReference type="ARBA" id="ARBA00022670"/>
    </source>
</evidence>
<evidence type="ECO:0000259" key="11">
    <source>
        <dbReference type="Pfam" id="PF00082"/>
    </source>
</evidence>
<dbReference type="PANTHER" id="PTHR10795">
    <property type="entry name" value="PROPROTEIN CONVERTASE SUBTILISIN/KEXIN"/>
    <property type="match status" value="1"/>
</dbReference>
<dbReference type="KEGG" id="saz:Sama_0151"/>
<dbReference type="InterPro" id="IPR034197">
    <property type="entry name" value="Peptidases_S8_3"/>
</dbReference>
<evidence type="ECO:0000259" key="12">
    <source>
        <dbReference type="Pfam" id="PF02225"/>
    </source>
</evidence>
<dbReference type="PRINTS" id="PR00723">
    <property type="entry name" value="SUBTILISIN"/>
</dbReference>
<evidence type="ECO:0000256" key="4">
    <source>
        <dbReference type="ARBA" id="ARBA00022825"/>
    </source>
</evidence>
<dbReference type="EMBL" id="CP000507">
    <property type="protein sequence ID" value="ABL98363.1"/>
    <property type="molecule type" value="Genomic_DNA"/>
</dbReference>
<evidence type="ECO:0000313" key="13">
    <source>
        <dbReference type="EMBL" id="ABL98363.1"/>
    </source>
</evidence>
<dbReference type="PROSITE" id="PS00138">
    <property type="entry name" value="SUBTILASE_SER"/>
    <property type="match status" value="1"/>
</dbReference>
<sequence length="1638" mass="176332">MSKLTHVSLMVASALYAGAGAASGGNGTDAPQWNAPPADYAPQPISTPEYAGIANQQVKKQHRIFTPEQDISGIQTYIVQLEDMPAAVYDGSLQQFAATNTQVQRQLMGSKPLSINEGALGQYTRYLVQKREQLLSNALTQQGLNIQVEQTFAMTLNGFSTRMTQDDALRLAKVPGIKHISRAKTRQLFTHNTASQTGADQVWTNASNGLASNMGEGMIVGIIDTGINTDHPSFAAVGGDGYRHINPLGDKYLGDCATFEGLCNDKLIGVYSFPEVTDAYSDPVFAESRPPVGEDYHSHGSHVAGTAAGNIIKNQPFVIAEGKPQSEGIHTNFVFPQVSGMAPHANIISYQVCLPGSSGDPYAGCPEVAILKAVEQSVIDNVDVINLSLGGIEEDPWLDPMEQAFLHAAKSGIFVVTAAGNNGDRLYTADHSSPWLTNVGAHTPAAVTEYQDKYLQDMRGGATAAPEAMSGRSVTFEEVSGLIVRAQDYPNPNETYAFNWANCDKPYPAGTFDLADNPDTADVDESQEKVIVLCKRSSLPLYAKSLNVAAGGAEGIIIQNQSPFLDNSVTPDVPHAIPGIHISFANGQKLNTWLSTGSGHFGTITGTEMALTPVEKETMAGFSSRGPSYFGIDTMVVDIAAPGVDIFAPSSDDQPFTKNPRSGLWTTMSGTSMASPHVAGAATLLRQSHPDWSPMQVQSALMMTATNQLENGSIINPYTSYQELSGYQDMGAGRMNVNMADKVDLTLHEDMEALAMANPGNGGDVKKLNTAYMVDTDCGDSCSFMRTFTAERDGHWTLSTEAFLDGFDIKVQPESFSLKAGETQSIVVSVVNKQTTSAVDLVSLSGNQGQVLVTSSNPDAPVLELPVWTWVGAKGIPSHVMVDAHRTSGQMEVGPFDTAEVNDLTTRSYGLVKAAQHSAHMFTDTTGGDPFDLDAEGKLNNHMTLTNVPDNSQALFSRVVGDDHSRVLVFMGEDSNQNGLPDPEEMLCMSTSYTEANYCSIQQPNAGTYWTVYMSLATVGYGKEDLGREITVAEAVVPALDNGNLTVSGESSIPGYRSYPLNLSYRIPELQVGDVYFGGFDLGSDGNNPGNLGYVPVTLIQRDEDVSLTASHTHAKPGDLVDFTLSVIANNDAAAKDFVFNANFPAGLQIVPESVKASHATPGTPMVEDNSLHLAGVQESTRDVQRNYKITSNQDDPLCSLTAANSPEPGYLDLRQLGWRTLEGLEGNYRNSKEYLLSDLMATDQKVTFPFFGNKSYDSIKISPAGVIYFGARNLPYAHMKMPDGFTGLPAPEDMIAPLWIGDNQVARYDGGYGQYELNAGVTPTYTYSREWLVLEFDNITRSSAPEQLADFEIFMRMLIDHEPGEYEMLIAYDNLNLTSGDGSIGFKSFVGRMLVDGDIPVDISHGAGFAFNDLDEKLSDKLVLCLDYQGPEQSKFEVNFQAYVSERAANSVQKVVLENGMEGADTESLSVEVAVSGNLQMAQLPNMQVDENSSISFDVTYADSNKVSNEISLVGDHFSYELSGHGSGATVTLTPDADFHGETEVTVMVRDTANMADSVSSSFLLSVMSDGVEKGCTDSGATNFDPNANQDDGSCKFPPKPEVEEKTETSSGGALGWSMLFLALFGALRQQRRRVAA</sequence>
<feature type="domain" description="PA" evidence="12">
    <location>
        <begin position="523"/>
        <end position="590"/>
    </location>
</feature>
<feature type="active site" description="Charge relay system" evidence="6 7">
    <location>
        <position position="299"/>
    </location>
</feature>
<keyword evidence="4 7" id="KW-0720">Serine protease</keyword>
<dbReference type="Pfam" id="PF00082">
    <property type="entry name" value="Peptidase_S8"/>
    <property type="match status" value="1"/>
</dbReference>
<feature type="domain" description="Peptidase S8/S53" evidence="11">
    <location>
        <begin position="215"/>
        <end position="711"/>
    </location>
</feature>
<evidence type="ECO:0000256" key="2">
    <source>
        <dbReference type="ARBA" id="ARBA00022729"/>
    </source>
</evidence>
<feature type="region of interest" description="Disordered" evidence="9">
    <location>
        <begin position="1579"/>
        <end position="1612"/>
    </location>
</feature>
<dbReference type="Gene3D" id="3.40.50.200">
    <property type="entry name" value="Peptidase S8/S53 domain"/>
    <property type="match status" value="1"/>
</dbReference>
<dbReference type="InterPro" id="IPR003137">
    <property type="entry name" value="PA_domain"/>
</dbReference>
<dbReference type="SUPFAM" id="SSF52743">
    <property type="entry name" value="Subtilisin-like"/>
    <property type="match status" value="1"/>
</dbReference>
<feature type="active site" description="Charge relay system" evidence="6 7">
    <location>
        <position position="672"/>
    </location>
</feature>